<dbReference type="OrthoDB" id="2319233at2759"/>
<gene>
    <name evidence="1" type="ORF">RirG_074250</name>
</gene>
<comment type="caution">
    <text evidence="1">The sequence shown here is derived from an EMBL/GenBank/DDBJ whole genome shotgun (WGS) entry which is preliminary data.</text>
</comment>
<accession>A0A015KWG0</accession>
<dbReference type="AlphaFoldDB" id="A0A015KWG0"/>
<dbReference type="Proteomes" id="UP000022910">
    <property type="component" value="Unassembled WGS sequence"/>
</dbReference>
<proteinExistence type="predicted"/>
<evidence type="ECO:0000313" key="1">
    <source>
        <dbReference type="EMBL" id="EXX71909.1"/>
    </source>
</evidence>
<dbReference type="HOGENOM" id="CLU_2442032_0_0_1"/>
<sequence>MSKWQIYIMDEYERRYCVKYAAFSHMFYDADSNDNIKSNLLEISREFGNVEFDEMQLMVVYRSARNKVTHKRIWKPDETFVLPVTLEPQT</sequence>
<dbReference type="EMBL" id="JEMT01015857">
    <property type="protein sequence ID" value="EXX71909.1"/>
    <property type="molecule type" value="Genomic_DNA"/>
</dbReference>
<organism evidence="1 2">
    <name type="scientific">Rhizophagus irregularis (strain DAOM 197198w)</name>
    <name type="common">Glomus intraradices</name>
    <dbReference type="NCBI Taxonomy" id="1432141"/>
    <lineage>
        <taxon>Eukaryota</taxon>
        <taxon>Fungi</taxon>
        <taxon>Fungi incertae sedis</taxon>
        <taxon>Mucoromycota</taxon>
        <taxon>Glomeromycotina</taxon>
        <taxon>Glomeromycetes</taxon>
        <taxon>Glomerales</taxon>
        <taxon>Glomeraceae</taxon>
        <taxon>Rhizophagus</taxon>
    </lineage>
</organism>
<keyword evidence="2" id="KW-1185">Reference proteome</keyword>
<name>A0A015KWG0_RHIIW</name>
<reference evidence="1 2" key="1">
    <citation type="submission" date="2014-02" db="EMBL/GenBank/DDBJ databases">
        <title>Single nucleus genome sequencing reveals high similarity among nuclei of an endomycorrhizal fungus.</title>
        <authorList>
            <person name="Lin K."/>
            <person name="Geurts R."/>
            <person name="Zhang Z."/>
            <person name="Limpens E."/>
            <person name="Saunders D.G."/>
            <person name="Mu D."/>
            <person name="Pang E."/>
            <person name="Cao H."/>
            <person name="Cha H."/>
            <person name="Lin T."/>
            <person name="Zhou Q."/>
            <person name="Shang Y."/>
            <person name="Li Y."/>
            <person name="Ivanov S."/>
            <person name="Sharma T."/>
            <person name="Velzen R.V."/>
            <person name="Ruijter N.D."/>
            <person name="Aanen D.K."/>
            <person name="Win J."/>
            <person name="Kamoun S."/>
            <person name="Bisseling T."/>
            <person name="Huang S."/>
        </authorList>
    </citation>
    <scope>NUCLEOTIDE SEQUENCE [LARGE SCALE GENOMIC DNA]</scope>
    <source>
        <strain evidence="2">DAOM197198w</strain>
    </source>
</reference>
<protein>
    <submittedName>
        <fullName evidence="1">Uncharacterized protein</fullName>
    </submittedName>
</protein>
<evidence type="ECO:0000313" key="2">
    <source>
        <dbReference type="Proteomes" id="UP000022910"/>
    </source>
</evidence>